<evidence type="ECO:0000256" key="1">
    <source>
        <dbReference type="ARBA" id="ARBA00004123"/>
    </source>
</evidence>
<dbReference type="GO" id="GO:0006355">
    <property type="term" value="P:regulation of DNA-templated transcription"/>
    <property type="evidence" value="ECO:0007669"/>
    <property type="project" value="UniProtKB-ARBA"/>
</dbReference>
<sequence length="220" mass="24472">MPPSADSAGGSSGGEIVLFGVRMKIGKSLSMNNLSDHLSNPEAAKEDRGYASAEDAEPKPFAHAKPKRGSPSPWTVEEHKRFLIGLGKLRRGDWKGISLNYVKTRTPSQVASHAQKYFLYQRKLNHRPHLRRSSIFDIPIESVVATTMEDARNEQQIPDSVPQPVTSNSNLLLSMQGGNPLENIQNLLVNNSSPMFVHRLEPATSSRAMAHHNYKHSWQK</sequence>
<gene>
    <name evidence="8" type="ORF">SASPL_133453</name>
</gene>
<organism evidence="8">
    <name type="scientific">Salvia splendens</name>
    <name type="common">Scarlet sage</name>
    <dbReference type="NCBI Taxonomy" id="180675"/>
    <lineage>
        <taxon>Eukaryota</taxon>
        <taxon>Viridiplantae</taxon>
        <taxon>Streptophyta</taxon>
        <taxon>Embryophyta</taxon>
        <taxon>Tracheophyta</taxon>
        <taxon>Spermatophyta</taxon>
        <taxon>Magnoliopsida</taxon>
        <taxon>eudicotyledons</taxon>
        <taxon>Gunneridae</taxon>
        <taxon>Pentapetalae</taxon>
        <taxon>asterids</taxon>
        <taxon>lamiids</taxon>
        <taxon>Lamiales</taxon>
        <taxon>Lamiaceae</taxon>
        <taxon>Nepetoideae</taxon>
        <taxon>Mentheae</taxon>
        <taxon>Salviinae</taxon>
        <taxon>Salvia</taxon>
        <taxon>Salvia subgen. Calosphace</taxon>
        <taxon>core Calosphace</taxon>
    </lineage>
</organism>
<dbReference type="GO" id="GO:0005634">
    <property type="term" value="C:nucleus"/>
    <property type="evidence" value="ECO:0007669"/>
    <property type="project" value="UniProtKB-SubCell"/>
</dbReference>
<proteinExistence type="predicted"/>
<dbReference type="GO" id="GO:0003677">
    <property type="term" value="F:DNA binding"/>
    <property type="evidence" value="ECO:0007669"/>
    <property type="project" value="UniProtKB-KW"/>
</dbReference>
<comment type="caution">
    <text evidence="8">The sequence shown here is derived from an EMBL/GenBank/DDBJ whole genome shotgun (WGS) entry which is preliminary data.</text>
</comment>
<protein>
    <recommendedName>
        <fullName evidence="7">HTH myb-type domain-containing protein</fullName>
    </recommendedName>
</protein>
<evidence type="ECO:0000256" key="5">
    <source>
        <dbReference type="ARBA" id="ARBA00023242"/>
    </source>
</evidence>
<comment type="subcellular location">
    <subcellularLocation>
        <location evidence="1">Nucleus</location>
    </subcellularLocation>
</comment>
<dbReference type="EMBL" id="PNBA02000012">
    <property type="protein sequence ID" value="KAG6405859.1"/>
    <property type="molecule type" value="Genomic_DNA"/>
</dbReference>
<evidence type="ECO:0000313" key="8">
    <source>
        <dbReference type="EMBL" id="KAG6405859.1"/>
    </source>
</evidence>
<dbReference type="InterPro" id="IPR001005">
    <property type="entry name" value="SANT/Myb"/>
</dbReference>
<dbReference type="PANTHER" id="PTHR44191:SF84">
    <property type="entry name" value="F25A4.19 PROTEIN"/>
    <property type="match status" value="1"/>
</dbReference>
<dbReference type="AlphaFoldDB" id="A0A8X8X486"/>
<keyword evidence="3" id="KW-0238">DNA-binding</keyword>
<evidence type="ECO:0000256" key="6">
    <source>
        <dbReference type="SAM" id="MobiDB-lite"/>
    </source>
</evidence>
<evidence type="ECO:0000259" key="7">
    <source>
        <dbReference type="PROSITE" id="PS51294"/>
    </source>
</evidence>
<dbReference type="GO" id="GO:0009739">
    <property type="term" value="P:response to gibberellin"/>
    <property type="evidence" value="ECO:0007669"/>
    <property type="project" value="TreeGrafter"/>
</dbReference>
<evidence type="ECO:0000256" key="3">
    <source>
        <dbReference type="ARBA" id="ARBA00023125"/>
    </source>
</evidence>
<dbReference type="InterPro" id="IPR006447">
    <property type="entry name" value="Myb_dom_plants"/>
</dbReference>
<reference evidence="8" key="1">
    <citation type="submission" date="2018-01" db="EMBL/GenBank/DDBJ databases">
        <authorList>
            <person name="Mao J.F."/>
        </authorList>
    </citation>
    <scope>NUCLEOTIDE SEQUENCE</scope>
    <source>
        <strain evidence="8">Huo1</strain>
        <tissue evidence="8">Leaf</tissue>
    </source>
</reference>
<evidence type="ECO:0000313" key="9">
    <source>
        <dbReference type="Proteomes" id="UP000298416"/>
    </source>
</evidence>
<dbReference type="GO" id="GO:0009723">
    <property type="term" value="P:response to ethylene"/>
    <property type="evidence" value="ECO:0007669"/>
    <property type="project" value="TreeGrafter"/>
</dbReference>
<dbReference type="InterPro" id="IPR017930">
    <property type="entry name" value="Myb_dom"/>
</dbReference>
<dbReference type="OrthoDB" id="118550at2759"/>
<evidence type="ECO:0000256" key="2">
    <source>
        <dbReference type="ARBA" id="ARBA00023015"/>
    </source>
</evidence>
<dbReference type="InterPro" id="IPR052245">
    <property type="entry name" value="Plant_Stress_Dev_TF"/>
</dbReference>
<feature type="domain" description="HTH myb-type" evidence="7">
    <location>
        <begin position="73"/>
        <end position="122"/>
    </location>
</feature>
<dbReference type="SMART" id="SM00717">
    <property type="entry name" value="SANT"/>
    <property type="match status" value="1"/>
</dbReference>
<keyword evidence="5" id="KW-0539">Nucleus</keyword>
<accession>A0A8X8X486</accession>
<dbReference type="FunFam" id="1.10.10.60:FF:000009">
    <property type="entry name" value="transcription factor MYB1R1"/>
    <property type="match status" value="1"/>
</dbReference>
<dbReference type="NCBIfam" id="TIGR01557">
    <property type="entry name" value="myb_SHAQKYF"/>
    <property type="match status" value="1"/>
</dbReference>
<keyword evidence="4" id="KW-0804">Transcription</keyword>
<dbReference type="CDD" id="cd00167">
    <property type="entry name" value="SANT"/>
    <property type="match status" value="1"/>
</dbReference>
<keyword evidence="2" id="KW-0805">Transcription regulation</keyword>
<name>A0A8X8X486_SALSN</name>
<reference evidence="8" key="2">
    <citation type="submission" date="2020-08" db="EMBL/GenBank/DDBJ databases">
        <title>Plant Genome Project.</title>
        <authorList>
            <person name="Zhang R.-G."/>
        </authorList>
    </citation>
    <scope>NUCLEOTIDE SEQUENCE</scope>
    <source>
        <strain evidence="8">Huo1</strain>
        <tissue evidence="8">Leaf</tissue>
    </source>
</reference>
<dbReference type="Pfam" id="PF00249">
    <property type="entry name" value="Myb_DNA-binding"/>
    <property type="match status" value="1"/>
</dbReference>
<feature type="region of interest" description="Disordered" evidence="6">
    <location>
        <begin position="31"/>
        <end position="74"/>
    </location>
</feature>
<keyword evidence="9" id="KW-1185">Reference proteome</keyword>
<dbReference type="PROSITE" id="PS51294">
    <property type="entry name" value="HTH_MYB"/>
    <property type="match status" value="1"/>
</dbReference>
<dbReference type="PANTHER" id="PTHR44191">
    <property type="entry name" value="TRANSCRIPTION FACTOR KUA1"/>
    <property type="match status" value="1"/>
</dbReference>
<evidence type="ECO:0000256" key="4">
    <source>
        <dbReference type="ARBA" id="ARBA00023163"/>
    </source>
</evidence>
<dbReference type="Proteomes" id="UP000298416">
    <property type="component" value="Unassembled WGS sequence"/>
</dbReference>